<gene>
    <name evidence="2" type="ORF">CHS0354_034452</name>
</gene>
<keyword evidence="3" id="KW-1185">Reference proteome</keyword>
<feature type="transmembrane region" description="Helical" evidence="1">
    <location>
        <begin position="111"/>
        <end position="133"/>
    </location>
</feature>
<sequence length="302" mass="35809">MQRAMHFNKSKGTPGGNMIQSYMERQLTSLHHASVPSVTNYKDKVIAFLTGALVIILLPYIHIGIIYLKLWVPDKKRVFKNNCSCSCFDTVFRGEYEQPGKTMYKHVYFNATWQTLCIWFLTVIFILLAYESIKYLIPLARRRNLRISMFILYVINIYPHYYSWWSYFSYYNEDFYSYYKHHMLFTVTELMSSAVVLNLCDIRNEFISWKILTLVSINIMHVLVGGMDQFIHEVIYGHGARFHKARNIGLMVPDILHVVVPLWAFHKYLVRKELQWKDIFYKEELLMCIVFISIATLMGRLL</sequence>
<feature type="transmembrane region" description="Helical" evidence="1">
    <location>
        <begin position="285"/>
        <end position="301"/>
    </location>
</feature>
<reference evidence="2" key="2">
    <citation type="journal article" date="2021" name="Genome Biol. Evol.">
        <title>Developing a high-quality reference genome for a parasitic bivalve with doubly uniparental inheritance (Bivalvia: Unionida).</title>
        <authorList>
            <person name="Smith C.H."/>
        </authorList>
    </citation>
    <scope>NUCLEOTIDE SEQUENCE</scope>
    <source>
        <strain evidence="2">CHS0354</strain>
        <tissue evidence="2">Mantle</tissue>
    </source>
</reference>
<feature type="transmembrane region" description="Helical" evidence="1">
    <location>
        <begin position="182"/>
        <end position="200"/>
    </location>
</feature>
<organism evidence="2 3">
    <name type="scientific">Potamilus streckersoni</name>
    <dbReference type="NCBI Taxonomy" id="2493646"/>
    <lineage>
        <taxon>Eukaryota</taxon>
        <taxon>Metazoa</taxon>
        <taxon>Spiralia</taxon>
        <taxon>Lophotrochozoa</taxon>
        <taxon>Mollusca</taxon>
        <taxon>Bivalvia</taxon>
        <taxon>Autobranchia</taxon>
        <taxon>Heteroconchia</taxon>
        <taxon>Palaeoheterodonta</taxon>
        <taxon>Unionida</taxon>
        <taxon>Unionoidea</taxon>
        <taxon>Unionidae</taxon>
        <taxon>Ambleminae</taxon>
        <taxon>Lampsilini</taxon>
        <taxon>Potamilus</taxon>
    </lineage>
</organism>
<proteinExistence type="predicted"/>
<keyword evidence="1" id="KW-0812">Transmembrane</keyword>
<dbReference type="PANTHER" id="PTHR39074:SF1">
    <property type="entry name" value="AGAP007547-PA"/>
    <property type="match status" value="1"/>
</dbReference>
<comment type="caution">
    <text evidence="2">The sequence shown here is derived from an EMBL/GenBank/DDBJ whole genome shotgun (WGS) entry which is preliminary data.</text>
</comment>
<feature type="transmembrane region" description="Helical" evidence="1">
    <location>
        <begin position="145"/>
        <end position="162"/>
    </location>
</feature>
<feature type="transmembrane region" description="Helical" evidence="1">
    <location>
        <begin position="247"/>
        <end position="265"/>
    </location>
</feature>
<dbReference type="PANTHER" id="PTHR39074">
    <property type="entry name" value="AGAP007547-PA"/>
    <property type="match status" value="1"/>
</dbReference>
<keyword evidence="1" id="KW-0472">Membrane</keyword>
<reference evidence="2" key="1">
    <citation type="journal article" date="2021" name="Genome Biol. Evol.">
        <title>A High-Quality Reference Genome for a Parasitic Bivalve with Doubly Uniparental Inheritance (Bivalvia: Unionida).</title>
        <authorList>
            <person name="Smith C.H."/>
        </authorList>
    </citation>
    <scope>NUCLEOTIDE SEQUENCE</scope>
    <source>
        <strain evidence="2">CHS0354</strain>
    </source>
</reference>
<feature type="transmembrane region" description="Helical" evidence="1">
    <location>
        <begin position="207"/>
        <end position="227"/>
    </location>
</feature>
<dbReference type="AlphaFoldDB" id="A0AAE0RLV1"/>
<reference evidence="2" key="3">
    <citation type="submission" date="2023-05" db="EMBL/GenBank/DDBJ databases">
        <authorList>
            <person name="Smith C.H."/>
        </authorList>
    </citation>
    <scope>NUCLEOTIDE SEQUENCE</scope>
    <source>
        <strain evidence="2">CHS0354</strain>
        <tissue evidence="2">Mantle</tissue>
    </source>
</reference>
<evidence type="ECO:0000313" key="3">
    <source>
        <dbReference type="Proteomes" id="UP001195483"/>
    </source>
</evidence>
<dbReference type="Proteomes" id="UP001195483">
    <property type="component" value="Unassembled WGS sequence"/>
</dbReference>
<evidence type="ECO:0000313" key="2">
    <source>
        <dbReference type="EMBL" id="KAK3575857.1"/>
    </source>
</evidence>
<protein>
    <submittedName>
        <fullName evidence="2">Uncharacterized protein</fullName>
    </submittedName>
</protein>
<name>A0AAE0RLV1_9BIVA</name>
<dbReference type="EMBL" id="JAEAOA010002019">
    <property type="protein sequence ID" value="KAK3575857.1"/>
    <property type="molecule type" value="Genomic_DNA"/>
</dbReference>
<accession>A0AAE0RLV1</accession>
<keyword evidence="1" id="KW-1133">Transmembrane helix</keyword>
<evidence type="ECO:0000256" key="1">
    <source>
        <dbReference type="SAM" id="Phobius"/>
    </source>
</evidence>
<feature type="transmembrane region" description="Helical" evidence="1">
    <location>
        <begin position="45"/>
        <end position="68"/>
    </location>
</feature>